<evidence type="ECO:0000313" key="2">
    <source>
        <dbReference type="EMBL" id="KAF5761014.1"/>
    </source>
</evidence>
<feature type="transmembrane region" description="Helical" evidence="1">
    <location>
        <begin position="25"/>
        <end position="56"/>
    </location>
</feature>
<dbReference type="Proteomes" id="UP000215914">
    <property type="component" value="Unassembled WGS sequence"/>
</dbReference>
<comment type="caution">
    <text evidence="2">The sequence shown here is derived from an EMBL/GenBank/DDBJ whole genome shotgun (WGS) entry which is preliminary data.</text>
</comment>
<evidence type="ECO:0000256" key="1">
    <source>
        <dbReference type="SAM" id="Phobius"/>
    </source>
</evidence>
<sequence length="58" mass="6852">MRWLETRDLLIHTEVEEKLGCKPQFVFYLLFIMHPLHLALYVSVILAAHAILLTFLDE</sequence>
<organism evidence="2 3">
    <name type="scientific">Helianthus annuus</name>
    <name type="common">Common sunflower</name>
    <dbReference type="NCBI Taxonomy" id="4232"/>
    <lineage>
        <taxon>Eukaryota</taxon>
        <taxon>Viridiplantae</taxon>
        <taxon>Streptophyta</taxon>
        <taxon>Embryophyta</taxon>
        <taxon>Tracheophyta</taxon>
        <taxon>Spermatophyta</taxon>
        <taxon>Magnoliopsida</taxon>
        <taxon>eudicotyledons</taxon>
        <taxon>Gunneridae</taxon>
        <taxon>Pentapetalae</taxon>
        <taxon>asterids</taxon>
        <taxon>campanulids</taxon>
        <taxon>Asterales</taxon>
        <taxon>Asteraceae</taxon>
        <taxon>Asteroideae</taxon>
        <taxon>Heliantheae alliance</taxon>
        <taxon>Heliantheae</taxon>
        <taxon>Helianthus</taxon>
    </lineage>
</organism>
<reference evidence="2" key="1">
    <citation type="journal article" date="2017" name="Nature">
        <title>The sunflower genome provides insights into oil metabolism, flowering and Asterid evolution.</title>
        <authorList>
            <person name="Badouin H."/>
            <person name="Gouzy J."/>
            <person name="Grassa C.J."/>
            <person name="Murat F."/>
            <person name="Staton S.E."/>
            <person name="Cottret L."/>
            <person name="Lelandais-Briere C."/>
            <person name="Owens G.L."/>
            <person name="Carrere S."/>
            <person name="Mayjonade B."/>
            <person name="Legrand L."/>
            <person name="Gill N."/>
            <person name="Kane N.C."/>
            <person name="Bowers J.E."/>
            <person name="Hubner S."/>
            <person name="Bellec A."/>
            <person name="Berard A."/>
            <person name="Berges H."/>
            <person name="Blanchet N."/>
            <person name="Boniface M.C."/>
            <person name="Brunel D."/>
            <person name="Catrice O."/>
            <person name="Chaidir N."/>
            <person name="Claudel C."/>
            <person name="Donnadieu C."/>
            <person name="Faraut T."/>
            <person name="Fievet G."/>
            <person name="Helmstetter N."/>
            <person name="King M."/>
            <person name="Knapp S.J."/>
            <person name="Lai Z."/>
            <person name="Le Paslier M.C."/>
            <person name="Lippi Y."/>
            <person name="Lorenzon L."/>
            <person name="Mandel J.R."/>
            <person name="Marage G."/>
            <person name="Marchand G."/>
            <person name="Marquand E."/>
            <person name="Bret-Mestries E."/>
            <person name="Morien E."/>
            <person name="Nambeesan S."/>
            <person name="Nguyen T."/>
            <person name="Pegot-Espagnet P."/>
            <person name="Pouilly N."/>
            <person name="Raftis F."/>
            <person name="Sallet E."/>
            <person name="Schiex T."/>
            <person name="Thomas J."/>
            <person name="Vandecasteele C."/>
            <person name="Vares D."/>
            <person name="Vear F."/>
            <person name="Vautrin S."/>
            <person name="Crespi M."/>
            <person name="Mangin B."/>
            <person name="Burke J.M."/>
            <person name="Salse J."/>
            <person name="Munos S."/>
            <person name="Vincourt P."/>
            <person name="Rieseberg L.H."/>
            <person name="Langlade N.B."/>
        </authorList>
    </citation>
    <scope>NUCLEOTIDE SEQUENCE</scope>
    <source>
        <tissue evidence="2">Leaves</tissue>
    </source>
</reference>
<keyword evidence="1" id="KW-1133">Transmembrane helix</keyword>
<accession>A0A9K3DUJ7</accession>
<dbReference type="AlphaFoldDB" id="A0A9K3DUJ7"/>
<evidence type="ECO:0000313" key="3">
    <source>
        <dbReference type="Proteomes" id="UP000215914"/>
    </source>
</evidence>
<gene>
    <name evidence="2" type="ORF">HanXRQr2_Chr16g0760091</name>
</gene>
<proteinExistence type="predicted"/>
<keyword evidence="3" id="KW-1185">Reference proteome</keyword>
<keyword evidence="1" id="KW-0472">Membrane</keyword>
<keyword evidence="1" id="KW-0812">Transmembrane</keyword>
<reference evidence="2" key="2">
    <citation type="submission" date="2020-06" db="EMBL/GenBank/DDBJ databases">
        <title>Helianthus annuus Genome sequencing and assembly Release 2.</title>
        <authorList>
            <person name="Gouzy J."/>
            <person name="Langlade N."/>
            <person name="Munos S."/>
        </authorList>
    </citation>
    <scope>NUCLEOTIDE SEQUENCE</scope>
    <source>
        <tissue evidence="2">Leaves</tissue>
    </source>
</reference>
<protein>
    <submittedName>
        <fullName evidence="2">Uncharacterized protein</fullName>
    </submittedName>
</protein>
<dbReference type="EMBL" id="MNCJ02000331">
    <property type="protein sequence ID" value="KAF5761014.1"/>
    <property type="molecule type" value="Genomic_DNA"/>
</dbReference>
<dbReference type="Gramene" id="mRNA:HanXRQr2_Chr16g0760091">
    <property type="protein sequence ID" value="CDS:HanXRQr2_Chr16g0760091.1"/>
    <property type="gene ID" value="HanXRQr2_Chr16g0760091"/>
</dbReference>
<name>A0A9K3DUJ7_HELAN</name>